<sequence length="419" mass="47289">MSGSKNADSVSVTGSSQTNDTGLRVPPNPTYLSDTCRNYKRGEFQTPFMPEGEELTETEEAEDEDLLEPQKKILEYRSILDSVDEGVDQTQKQIRQLRLSQTALEKNFLKLSARLATANKRRRQLKREGGEMIQPYYEVFVSMNSLSFLVEKVSNYLGMTLSQVASTCNISHNLLPSPAHDFDGANRRNNINLIRYKQERVPEMFSKCINGIEKSEKFMSDVTKNEKEITLLKKRIQEITSELTKKRQIAEQLAHKIAGIRAAENVAGIQLKISVPGPSQNKGKRCNSDLNELNAVIERQGRSILDMRQKGTQRKREHISTSSPSPGALKVPDSVAGMQDQNRKEDEGVTEQGGSSSTLTNAEEKVKIWLANNPGEGSKPQCVSCFSQSCKRTKRKRVYEDHHDYCNDSRERNVNPRMD</sequence>
<evidence type="ECO:0000313" key="4">
    <source>
        <dbReference type="Proteomes" id="UP001642540"/>
    </source>
</evidence>
<evidence type="ECO:0000256" key="1">
    <source>
        <dbReference type="SAM" id="Coils"/>
    </source>
</evidence>
<dbReference type="EMBL" id="CAXLJM020000036">
    <property type="protein sequence ID" value="CAL8105498.1"/>
    <property type="molecule type" value="Genomic_DNA"/>
</dbReference>
<feature type="compositionally biased region" description="Acidic residues" evidence="2">
    <location>
        <begin position="51"/>
        <end position="65"/>
    </location>
</feature>
<proteinExistence type="predicted"/>
<feature type="region of interest" description="Disordered" evidence="2">
    <location>
        <begin position="301"/>
        <end position="362"/>
    </location>
</feature>
<feature type="region of interest" description="Disordered" evidence="2">
    <location>
        <begin position="1"/>
        <end position="65"/>
    </location>
</feature>
<evidence type="ECO:0000256" key="2">
    <source>
        <dbReference type="SAM" id="MobiDB-lite"/>
    </source>
</evidence>
<organism evidence="3 4">
    <name type="scientific">Orchesella dallaii</name>
    <dbReference type="NCBI Taxonomy" id="48710"/>
    <lineage>
        <taxon>Eukaryota</taxon>
        <taxon>Metazoa</taxon>
        <taxon>Ecdysozoa</taxon>
        <taxon>Arthropoda</taxon>
        <taxon>Hexapoda</taxon>
        <taxon>Collembola</taxon>
        <taxon>Entomobryomorpha</taxon>
        <taxon>Entomobryoidea</taxon>
        <taxon>Orchesellidae</taxon>
        <taxon>Orchesellinae</taxon>
        <taxon>Orchesella</taxon>
    </lineage>
</organism>
<evidence type="ECO:0000313" key="3">
    <source>
        <dbReference type="EMBL" id="CAL8105498.1"/>
    </source>
</evidence>
<keyword evidence="4" id="KW-1185">Reference proteome</keyword>
<gene>
    <name evidence="3" type="ORF">ODALV1_LOCUS12085</name>
</gene>
<comment type="caution">
    <text evidence="3">The sequence shown here is derived from an EMBL/GenBank/DDBJ whole genome shotgun (WGS) entry which is preliminary data.</text>
</comment>
<feature type="compositionally biased region" description="Polar residues" evidence="2">
    <location>
        <begin position="352"/>
        <end position="361"/>
    </location>
</feature>
<name>A0ABP1QJC2_9HEXA</name>
<reference evidence="3 4" key="1">
    <citation type="submission" date="2024-08" db="EMBL/GenBank/DDBJ databases">
        <authorList>
            <person name="Cucini C."/>
            <person name="Frati F."/>
        </authorList>
    </citation>
    <scope>NUCLEOTIDE SEQUENCE [LARGE SCALE GENOMIC DNA]</scope>
</reference>
<protein>
    <submittedName>
        <fullName evidence="3">Uncharacterized protein</fullName>
    </submittedName>
</protein>
<feature type="compositionally biased region" description="Polar residues" evidence="2">
    <location>
        <begin position="1"/>
        <end position="21"/>
    </location>
</feature>
<feature type="coiled-coil region" evidence="1">
    <location>
        <begin position="87"/>
        <end position="128"/>
    </location>
</feature>
<keyword evidence="1" id="KW-0175">Coiled coil</keyword>
<dbReference type="Proteomes" id="UP001642540">
    <property type="component" value="Unassembled WGS sequence"/>
</dbReference>
<accession>A0ABP1QJC2</accession>